<feature type="transmembrane region" description="Helical" evidence="1">
    <location>
        <begin position="34"/>
        <end position="55"/>
    </location>
</feature>
<protein>
    <submittedName>
        <fullName evidence="2">Membrane protein</fullName>
    </submittedName>
</protein>
<dbReference type="InterPro" id="IPR010721">
    <property type="entry name" value="UstE-like"/>
</dbReference>
<sequence>MTVLLIGTAVAALAVMLAAFAVGRARGRHDGVDVAWGAGFAVVAAVGAVLTAGHGDPGMRVLATALTVVWGLRLSVHILLRQRGHPEDRRYVDLLAGAPGNRDRYALRKVYLTQAAVLWFVSLPVQAAQYASDLSPWALAGVAVWLVGMVFETVGDAQLARFRARGGGGVLRTGLWRYTRHPNYFGDACVWWGLFALAALDPAGWLTLLSPVLMTYLLARGTGKPLMEKHMGQRPGYADYVARTSGFVPLPPKRSR</sequence>
<name>A0A8J3FNB6_9ACTN</name>
<dbReference type="PANTHER" id="PTHR32251:SF17">
    <property type="entry name" value="STEROID 5-ALPHA REDUCTASE C-TERMINAL DOMAIN-CONTAINING PROTEIN"/>
    <property type="match status" value="1"/>
</dbReference>
<dbReference type="Gene3D" id="1.20.120.1630">
    <property type="match status" value="1"/>
</dbReference>
<proteinExistence type="predicted"/>
<feature type="transmembrane region" description="Helical" evidence="1">
    <location>
        <begin position="6"/>
        <end position="22"/>
    </location>
</feature>
<reference evidence="2" key="2">
    <citation type="submission" date="2020-09" db="EMBL/GenBank/DDBJ databases">
        <authorList>
            <person name="Sun Q."/>
            <person name="Zhou Y."/>
        </authorList>
    </citation>
    <scope>NUCLEOTIDE SEQUENCE</scope>
    <source>
        <strain evidence="2">CGMCC 4.7299</strain>
    </source>
</reference>
<keyword evidence="1" id="KW-0812">Transmembrane</keyword>
<gene>
    <name evidence="2" type="ORF">GCM10012284_12700</name>
</gene>
<feature type="transmembrane region" description="Helical" evidence="1">
    <location>
        <begin position="182"/>
        <end position="199"/>
    </location>
</feature>
<comment type="caution">
    <text evidence="2">The sequence shown here is derived from an EMBL/GenBank/DDBJ whole genome shotgun (WGS) entry which is preliminary data.</text>
</comment>
<dbReference type="GO" id="GO:0016020">
    <property type="term" value="C:membrane"/>
    <property type="evidence" value="ECO:0007669"/>
    <property type="project" value="TreeGrafter"/>
</dbReference>
<evidence type="ECO:0000313" key="2">
    <source>
        <dbReference type="EMBL" id="GGK80214.1"/>
    </source>
</evidence>
<keyword evidence="1" id="KW-0472">Membrane</keyword>
<feature type="transmembrane region" description="Helical" evidence="1">
    <location>
        <begin position="137"/>
        <end position="155"/>
    </location>
</feature>
<organism evidence="2 3">
    <name type="scientific">Mangrovihabitans endophyticus</name>
    <dbReference type="NCBI Taxonomy" id="1751298"/>
    <lineage>
        <taxon>Bacteria</taxon>
        <taxon>Bacillati</taxon>
        <taxon>Actinomycetota</taxon>
        <taxon>Actinomycetes</taxon>
        <taxon>Micromonosporales</taxon>
        <taxon>Micromonosporaceae</taxon>
        <taxon>Mangrovihabitans</taxon>
    </lineage>
</organism>
<dbReference type="PANTHER" id="PTHR32251">
    <property type="entry name" value="3-OXO-5-ALPHA-STEROID 4-DEHYDROGENASE"/>
    <property type="match status" value="1"/>
</dbReference>
<reference evidence="2" key="1">
    <citation type="journal article" date="2014" name="Int. J. Syst. Evol. Microbiol.">
        <title>Complete genome sequence of Corynebacterium casei LMG S-19264T (=DSM 44701T), isolated from a smear-ripened cheese.</title>
        <authorList>
            <consortium name="US DOE Joint Genome Institute (JGI-PGF)"/>
            <person name="Walter F."/>
            <person name="Albersmeier A."/>
            <person name="Kalinowski J."/>
            <person name="Ruckert C."/>
        </authorList>
    </citation>
    <scope>NUCLEOTIDE SEQUENCE</scope>
    <source>
        <strain evidence="2">CGMCC 4.7299</strain>
    </source>
</reference>
<keyword evidence="1" id="KW-1133">Transmembrane helix</keyword>
<dbReference type="AlphaFoldDB" id="A0A8J3FNB6"/>
<dbReference type="RefSeq" id="WP_189078144.1">
    <property type="nucleotide sequence ID" value="NZ_BMMX01000003.1"/>
</dbReference>
<evidence type="ECO:0000313" key="3">
    <source>
        <dbReference type="Proteomes" id="UP000656042"/>
    </source>
</evidence>
<accession>A0A8J3FNB6</accession>
<dbReference type="Pfam" id="PF06966">
    <property type="entry name" value="DUF1295"/>
    <property type="match status" value="1"/>
</dbReference>
<keyword evidence="3" id="KW-1185">Reference proteome</keyword>
<dbReference type="EMBL" id="BMMX01000003">
    <property type="protein sequence ID" value="GGK80214.1"/>
    <property type="molecule type" value="Genomic_DNA"/>
</dbReference>
<dbReference type="PROSITE" id="PS50244">
    <property type="entry name" value="S5A_REDUCTASE"/>
    <property type="match status" value="1"/>
</dbReference>
<feature type="transmembrane region" description="Helical" evidence="1">
    <location>
        <begin position="110"/>
        <end position="131"/>
    </location>
</feature>
<evidence type="ECO:0000256" key="1">
    <source>
        <dbReference type="SAM" id="Phobius"/>
    </source>
</evidence>
<dbReference type="Proteomes" id="UP000656042">
    <property type="component" value="Unassembled WGS sequence"/>
</dbReference>
<feature type="transmembrane region" description="Helical" evidence="1">
    <location>
        <begin position="61"/>
        <end position="80"/>
    </location>
</feature>